<evidence type="ECO:0000256" key="3">
    <source>
        <dbReference type="ARBA" id="ARBA00017144"/>
    </source>
</evidence>
<evidence type="ECO:0000256" key="6">
    <source>
        <dbReference type="ARBA" id="ARBA00022741"/>
    </source>
</evidence>
<evidence type="ECO:0000256" key="9">
    <source>
        <dbReference type="ARBA" id="ARBA00029962"/>
    </source>
</evidence>
<evidence type="ECO:0000256" key="2">
    <source>
        <dbReference type="ARBA" id="ARBA00012980"/>
    </source>
</evidence>
<gene>
    <name evidence="12 14" type="primary">tmk</name>
    <name evidence="14" type="ORF">CRI93_03710</name>
</gene>
<dbReference type="CDD" id="cd01672">
    <property type="entry name" value="TMPK"/>
    <property type="match status" value="1"/>
</dbReference>
<evidence type="ECO:0000256" key="8">
    <source>
        <dbReference type="ARBA" id="ARBA00022840"/>
    </source>
</evidence>
<dbReference type="GO" id="GO:0006235">
    <property type="term" value="P:dTTP biosynthetic process"/>
    <property type="evidence" value="ECO:0007669"/>
    <property type="project" value="UniProtKB-UniRule"/>
</dbReference>
<keyword evidence="5 12" id="KW-0545">Nucleotide biosynthesis</keyword>
<dbReference type="Pfam" id="PF02223">
    <property type="entry name" value="Thymidylate_kin"/>
    <property type="match status" value="1"/>
</dbReference>
<evidence type="ECO:0000256" key="7">
    <source>
        <dbReference type="ARBA" id="ARBA00022777"/>
    </source>
</evidence>
<dbReference type="GO" id="GO:0006227">
    <property type="term" value="P:dUDP biosynthetic process"/>
    <property type="evidence" value="ECO:0007669"/>
    <property type="project" value="TreeGrafter"/>
</dbReference>
<feature type="binding site" evidence="12">
    <location>
        <begin position="7"/>
        <end position="14"/>
    </location>
    <ligand>
        <name>ATP</name>
        <dbReference type="ChEBI" id="CHEBI:30616"/>
    </ligand>
</feature>
<dbReference type="GO" id="GO:0005829">
    <property type="term" value="C:cytosol"/>
    <property type="evidence" value="ECO:0007669"/>
    <property type="project" value="TreeGrafter"/>
</dbReference>
<dbReference type="AlphaFoldDB" id="A0A2H3NVZ5"/>
<evidence type="ECO:0000313" key="15">
    <source>
        <dbReference type="Proteomes" id="UP000221024"/>
    </source>
</evidence>
<dbReference type="HAMAP" id="MF_00165">
    <property type="entry name" value="Thymidylate_kinase"/>
    <property type="match status" value="1"/>
</dbReference>
<dbReference type="InterPro" id="IPR018094">
    <property type="entry name" value="Thymidylate_kinase"/>
</dbReference>
<dbReference type="InterPro" id="IPR018095">
    <property type="entry name" value="Thymidylate_kin_CS"/>
</dbReference>
<organism evidence="14 15">
    <name type="scientific">Longimonas halophila</name>
    <dbReference type="NCBI Taxonomy" id="1469170"/>
    <lineage>
        <taxon>Bacteria</taxon>
        <taxon>Pseudomonadati</taxon>
        <taxon>Rhodothermota</taxon>
        <taxon>Rhodothermia</taxon>
        <taxon>Rhodothermales</taxon>
        <taxon>Salisaetaceae</taxon>
        <taxon>Longimonas</taxon>
    </lineage>
</organism>
<evidence type="ECO:0000256" key="5">
    <source>
        <dbReference type="ARBA" id="ARBA00022727"/>
    </source>
</evidence>
<comment type="similarity">
    <text evidence="1 12">Belongs to the thymidylate kinase family.</text>
</comment>
<dbReference type="PROSITE" id="PS01331">
    <property type="entry name" value="THYMIDYLATE_KINASE"/>
    <property type="match status" value="1"/>
</dbReference>
<comment type="catalytic activity">
    <reaction evidence="10 12">
        <text>dTMP + ATP = dTDP + ADP</text>
        <dbReference type="Rhea" id="RHEA:13517"/>
        <dbReference type="ChEBI" id="CHEBI:30616"/>
        <dbReference type="ChEBI" id="CHEBI:58369"/>
        <dbReference type="ChEBI" id="CHEBI:63528"/>
        <dbReference type="ChEBI" id="CHEBI:456216"/>
        <dbReference type="EC" id="2.7.4.9"/>
    </reaction>
</comment>
<feature type="domain" description="Thymidylate kinase-like" evidence="13">
    <location>
        <begin position="5"/>
        <end position="193"/>
    </location>
</feature>
<evidence type="ECO:0000256" key="10">
    <source>
        <dbReference type="ARBA" id="ARBA00048743"/>
    </source>
</evidence>
<proteinExistence type="inferred from homology"/>
<keyword evidence="7 12" id="KW-0418">Kinase</keyword>
<evidence type="ECO:0000259" key="13">
    <source>
        <dbReference type="Pfam" id="PF02223"/>
    </source>
</evidence>
<keyword evidence="6 12" id="KW-0547">Nucleotide-binding</keyword>
<evidence type="ECO:0000256" key="4">
    <source>
        <dbReference type="ARBA" id="ARBA00022679"/>
    </source>
</evidence>
<dbReference type="GO" id="GO:0006233">
    <property type="term" value="P:dTDP biosynthetic process"/>
    <property type="evidence" value="ECO:0007669"/>
    <property type="project" value="InterPro"/>
</dbReference>
<dbReference type="InterPro" id="IPR027417">
    <property type="entry name" value="P-loop_NTPase"/>
</dbReference>
<evidence type="ECO:0000256" key="1">
    <source>
        <dbReference type="ARBA" id="ARBA00009776"/>
    </source>
</evidence>
<protein>
    <recommendedName>
        <fullName evidence="3 12">Thymidylate kinase</fullName>
        <ecNumber evidence="2 12">2.7.4.9</ecNumber>
    </recommendedName>
    <alternativeName>
        <fullName evidence="9 12">dTMP kinase</fullName>
    </alternativeName>
</protein>
<sequence length="210" mass="23404">MFITFEGIDGSGKSTQMRHLATWLQERGQAVETMRDPGGTQVAEQVRTLLLDPTSSLDNRTELFLFAAARAQLVAERIRPALQAGRVVLCDRFYDSTTAYQGGGRNTVPRAWLHSLHEQTTGGLMPTRTYLIDVPVEEAARRRRGESDDRMEQEAWAFHERVRTTYRSLAEEEPTRVCCIDGTQSPVQVQGAIRADLKAIWPSVGAGTPS</sequence>
<dbReference type="RefSeq" id="WP_098061263.1">
    <property type="nucleotide sequence ID" value="NZ_PDEP01000002.1"/>
</dbReference>
<dbReference type="PANTHER" id="PTHR10344:SF4">
    <property type="entry name" value="UMP-CMP KINASE 2, MITOCHONDRIAL"/>
    <property type="match status" value="1"/>
</dbReference>
<dbReference type="EC" id="2.7.4.9" evidence="2 12"/>
<comment type="function">
    <text evidence="11 12">Phosphorylation of dTMP to form dTDP in both de novo and salvage pathways of dTTP synthesis.</text>
</comment>
<dbReference type="GO" id="GO:0005524">
    <property type="term" value="F:ATP binding"/>
    <property type="evidence" value="ECO:0007669"/>
    <property type="project" value="UniProtKB-UniRule"/>
</dbReference>
<evidence type="ECO:0000256" key="11">
    <source>
        <dbReference type="ARBA" id="ARBA00057735"/>
    </source>
</evidence>
<evidence type="ECO:0000256" key="12">
    <source>
        <dbReference type="HAMAP-Rule" id="MF_00165"/>
    </source>
</evidence>
<keyword evidence="4 12" id="KW-0808">Transferase</keyword>
<dbReference type="EMBL" id="PDEP01000002">
    <property type="protein sequence ID" value="PEN08867.1"/>
    <property type="molecule type" value="Genomic_DNA"/>
</dbReference>
<dbReference type="Gene3D" id="3.40.50.300">
    <property type="entry name" value="P-loop containing nucleotide triphosphate hydrolases"/>
    <property type="match status" value="1"/>
</dbReference>
<name>A0A2H3NVZ5_9BACT</name>
<dbReference type="NCBIfam" id="TIGR00041">
    <property type="entry name" value="DTMP_kinase"/>
    <property type="match status" value="1"/>
</dbReference>
<reference evidence="14 15" key="1">
    <citation type="submission" date="2017-10" db="EMBL/GenBank/DDBJ databases">
        <title>Draft genome of Longimonas halophila.</title>
        <authorList>
            <person name="Goh K.M."/>
            <person name="Shamsir M.S."/>
            <person name="Lim S.W."/>
        </authorList>
    </citation>
    <scope>NUCLEOTIDE SEQUENCE [LARGE SCALE GENOMIC DNA]</scope>
    <source>
        <strain evidence="14 15">KCTC 42399</strain>
    </source>
</reference>
<keyword evidence="8 12" id="KW-0067">ATP-binding</keyword>
<dbReference type="FunFam" id="3.40.50.300:FF:000225">
    <property type="entry name" value="Thymidylate kinase"/>
    <property type="match status" value="1"/>
</dbReference>
<keyword evidence="15" id="KW-1185">Reference proteome</keyword>
<dbReference type="GO" id="GO:0004798">
    <property type="term" value="F:dTMP kinase activity"/>
    <property type="evidence" value="ECO:0007669"/>
    <property type="project" value="UniProtKB-UniRule"/>
</dbReference>
<accession>A0A2H3NVZ5</accession>
<comment type="caution">
    <text evidence="14">The sequence shown here is derived from an EMBL/GenBank/DDBJ whole genome shotgun (WGS) entry which is preliminary data.</text>
</comment>
<dbReference type="InterPro" id="IPR039430">
    <property type="entry name" value="Thymidylate_kin-like_dom"/>
</dbReference>
<evidence type="ECO:0000313" key="14">
    <source>
        <dbReference type="EMBL" id="PEN08867.1"/>
    </source>
</evidence>
<dbReference type="PANTHER" id="PTHR10344">
    <property type="entry name" value="THYMIDYLATE KINASE"/>
    <property type="match status" value="1"/>
</dbReference>
<dbReference type="Proteomes" id="UP000221024">
    <property type="component" value="Unassembled WGS sequence"/>
</dbReference>
<dbReference type="OrthoDB" id="9774907at2"/>
<dbReference type="SUPFAM" id="SSF52540">
    <property type="entry name" value="P-loop containing nucleoside triphosphate hydrolases"/>
    <property type="match status" value="1"/>
</dbReference>